<dbReference type="OrthoDB" id="1877784at2759"/>
<dbReference type="GO" id="GO:0010333">
    <property type="term" value="F:terpene synthase activity"/>
    <property type="evidence" value="ECO:0007669"/>
    <property type="project" value="InterPro"/>
</dbReference>
<dbReference type="Gene3D" id="1.50.10.130">
    <property type="entry name" value="Terpene synthase, N-terminal domain"/>
    <property type="match status" value="1"/>
</dbReference>
<feature type="domain" description="Terpene synthase N-terminal" evidence="7">
    <location>
        <begin position="130"/>
        <end position="226"/>
    </location>
</feature>
<feature type="compositionally biased region" description="Polar residues" evidence="6">
    <location>
        <begin position="60"/>
        <end position="69"/>
    </location>
</feature>
<dbReference type="Pfam" id="PF03936">
    <property type="entry name" value="Terpene_synth_C"/>
    <property type="match status" value="1"/>
</dbReference>
<proteinExistence type="inferred from homology"/>
<dbReference type="EMBL" id="CACVBM020001186">
    <property type="protein sequence ID" value="CAA7038125.1"/>
    <property type="molecule type" value="Genomic_DNA"/>
</dbReference>
<dbReference type="AlphaFoldDB" id="A0A6D2JEJ6"/>
<dbReference type="CDD" id="cd00684">
    <property type="entry name" value="Terpene_cyclase_plant_C1"/>
    <property type="match status" value="1"/>
</dbReference>
<evidence type="ECO:0000259" key="8">
    <source>
        <dbReference type="Pfam" id="PF03936"/>
    </source>
</evidence>
<evidence type="ECO:0000256" key="6">
    <source>
        <dbReference type="SAM" id="MobiDB-lite"/>
    </source>
</evidence>
<comment type="similarity">
    <text evidence="5">Belongs to the terpene synthase family. Tpsa subfamily.</text>
</comment>
<keyword evidence="1" id="KW-0479">Metal-binding</keyword>
<keyword evidence="2" id="KW-0460">Magnesium</keyword>
<feature type="domain" description="Terpene synthase metal-binding" evidence="8">
    <location>
        <begin position="283"/>
        <end position="519"/>
    </location>
</feature>
<gene>
    <name evidence="9" type="ORF">MERR_LOCUS25360</name>
</gene>
<dbReference type="InterPro" id="IPR036965">
    <property type="entry name" value="Terpene_synth_N_sf"/>
</dbReference>
<dbReference type="Pfam" id="PF01397">
    <property type="entry name" value="Terpene_synth"/>
    <property type="match status" value="1"/>
</dbReference>
<protein>
    <recommendedName>
        <fullName evidence="11">Terpene synthase metal-binding domain-containing protein</fullName>
    </recommendedName>
</protein>
<dbReference type="SFLD" id="SFLDG01019">
    <property type="entry name" value="Terpene_Cyclase_Like_1_C_Termi"/>
    <property type="match status" value="1"/>
</dbReference>
<dbReference type="InterPro" id="IPR008930">
    <property type="entry name" value="Terpenoid_cyclase/PrenylTrfase"/>
</dbReference>
<keyword evidence="3" id="KW-0464">Manganese</keyword>
<evidence type="ECO:0000256" key="5">
    <source>
        <dbReference type="ARBA" id="ARBA00038405"/>
    </source>
</evidence>
<keyword evidence="10" id="KW-1185">Reference proteome</keyword>
<evidence type="ECO:0000313" key="10">
    <source>
        <dbReference type="Proteomes" id="UP000467841"/>
    </source>
</evidence>
<evidence type="ECO:0000256" key="1">
    <source>
        <dbReference type="ARBA" id="ARBA00022723"/>
    </source>
</evidence>
<dbReference type="SUPFAM" id="SSF48576">
    <property type="entry name" value="Terpenoid synthases"/>
    <property type="match status" value="1"/>
</dbReference>
<dbReference type="InterPro" id="IPR005630">
    <property type="entry name" value="Terpene_synthase_metal-bd"/>
</dbReference>
<dbReference type="PANTHER" id="PTHR31225:SF242">
    <property type="entry name" value="TERPENOID SYNTHASE 9"/>
    <property type="match status" value="1"/>
</dbReference>
<dbReference type="InterPro" id="IPR050148">
    <property type="entry name" value="Terpene_synthase-like"/>
</dbReference>
<dbReference type="Gene3D" id="1.10.600.10">
    <property type="entry name" value="Farnesyl Diphosphate Synthase"/>
    <property type="match status" value="1"/>
</dbReference>
<evidence type="ECO:0000313" key="9">
    <source>
        <dbReference type="EMBL" id="CAA7038125.1"/>
    </source>
</evidence>
<dbReference type="InterPro" id="IPR044814">
    <property type="entry name" value="Terpene_cyclase_plant_C1"/>
</dbReference>
<dbReference type="SUPFAM" id="SSF48239">
    <property type="entry name" value="Terpenoid cyclases/Protein prenyltransferases"/>
    <property type="match status" value="1"/>
</dbReference>
<reference evidence="9" key="1">
    <citation type="submission" date="2020-01" db="EMBL/GenBank/DDBJ databases">
        <authorList>
            <person name="Mishra B."/>
        </authorList>
    </citation>
    <scope>NUCLEOTIDE SEQUENCE [LARGE SCALE GENOMIC DNA]</scope>
</reference>
<dbReference type="SFLD" id="SFLDS00005">
    <property type="entry name" value="Isoprenoid_Synthase_Type_I"/>
    <property type="match status" value="1"/>
</dbReference>
<evidence type="ECO:0008006" key="11">
    <source>
        <dbReference type="Google" id="ProtNLM"/>
    </source>
</evidence>
<organism evidence="9 10">
    <name type="scientific">Microthlaspi erraticum</name>
    <dbReference type="NCBI Taxonomy" id="1685480"/>
    <lineage>
        <taxon>Eukaryota</taxon>
        <taxon>Viridiplantae</taxon>
        <taxon>Streptophyta</taxon>
        <taxon>Embryophyta</taxon>
        <taxon>Tracheophyta</taxon>
        <taxon>Spermatophyta</taxon>
        <taxon>Magnoliopsida</taxon>
        <taxon>eudicotyledons</taxon>
        <taxon>Gunneridae</taxon>
        <taxon>Pentapetalae</taxon>
        <taxon>rosids</taxon>
        <taxon>malvids</taxon>
        <taxon>Brassicales</taxon>
        <taxon>Brassicaceae</taxon>
        <taxon>Coluteocarpeae</taxon>
        <taxon>Microthlaspi</taxon>
    </lineage>
</organism>
<sequence>MEAITSFGPTFGSQFSLRSRTNSTWESKLSRSLRTSSKPGKLVRLKATPPTHTFVDPESSRTSVRPHTNSAYLSPSQWGDLFLSLSDDVSEMNALERDFETLKSKVRETFMSRSQGIEESKTRVDDMMIGEDDLYKVSIIFWVFRTYGHNMSSDVFKRFQGNNGKFKESLVGNVKGMLSLYEAAHLGTRTESIMDEALSFASSHLKKLSGGGNLPFHMSRQIENALHISQHRNLELVVVVEFIRFYEQEVDHDEVLLKFSKLNFNFLQLHYQQELEILTKWNKDMDFASNLPPFYRDRIVEMHFFMPAMFFEPQSSRARIMITKFYALMTIIDDTYDRYASIHDAESLTDSLERLDPDDAMDKQPDYCKFIFKFIMETFKDFESEFGSDSMKPTLEEFKALLKGSLNLAKWAQASHVPSFEDYLEIAEGEHTVCTSMAAILMGMKQIPTHEAYDWFKSKPKLVRTLGIKARLMNDIIGFKDDMDRGYVSNGINCYMNQYGVTEKEAIRELRKMITEADKILNEEILKNIIVPRRVWNVALGIARAVNFTCSASDDQYNNPKGKIKEYIISLFVKKIRL</sequence>
<dbReference type="PANTHER" id="PTHR31225">
    <property type="entry name" value="OS04G0344100 PROTEIN-RELATED"/>
    <property type="match status" value="1"/>
</dbReference>
<evidence type="ECO:0000256" key="4">
    <source>
        <dbReference type="ARBA" id="ARBA00023239"/>
    </source>
</evidence>
<dbReference type="Proteomes" id="UP000467841">
    <property type="component" value="Unassembled WGS sequence"/>
</dbReference>
<dbReference type="InterPro" id="IPR008949">
    <property type="entry name" value="Isoprenoid_synthase_dom_sf"/>
</dbReference>
<dbReference type="GO" id="GO:0000287">
    <property type="term" value="F:magnesium ion binding"/>
    <property type="evidence" value="ECO:0007669"/>
    <property type="project" value="InterPro"/>
</dbReference>
<evidence type="ECO:0000259" key="7">
    <source>
        <dbReference type="Pfam" id="PF01397"/>
    </source>
</evidence>
<dbReference type="GO" id="GO:0016102">
    <property type="term" value="P:diterpenoid biosynthetic process"/>
    <property type="evidence" value="ECO:0007669"/>
    <property type="project" value="InterPro"/>
</dbReference>
<dbReference type="InterPro" id="IPR034741">
    <property type="entry name" value="Terpene_cyclase-like_1_C"/>
</dbReference>
<evidence type="ECO:0000256" key="2">
    <source>
        <dbReference type="ARBA" id="ARBA00022842"/>
    </source>
</evidence>
<dbReference type="FunFam" id="1.10.600.10:FF:000007">
    <property type="entry name" value="Isoprene synthase, chloroplastic"/>
    <property type="match status" value="1"/>
</dbReference>
<name>A0A6D2JEJ6_9BRAS</name>
<comment type="caution">
    <text evidence="9">The sequence shown here is derived from an EMBL/GenBank/DDBJ whole genome shotgun (WGS) entry which is preliminary data.</text>
</comment>
<keyword evidence="4" id="KW-0456">Lyase</keyword>
<feature type="region of interest" description="Disordered" evidence="6">
    <location>
        <begin position="48"/>
        <end position="69"/>
    </location>
</feature>
<accession>A0A6D2JEJ6</accession>
<evidence type="ECO:0000256" key="3">
    <source>
        <dbReference type="ARBA" id="ARBA00023211"/>
    </source>
</evidence>
<dbReference type="InterPro" id="IPR001906">
    <property type="entry name" value="Terpene_synth_N"/>
</dbReference>